<feature type="compositionally biased region" description="Polar residues" evidence="1">
    <location>
        <begin position="102"/>
        <end position="111"/>
    </location>
</feature>
<dbReference type="EMBL" id="CAFBNG010000125">
    <property type="protein sequence ID" value="CAB4942004.1"/>
    <property type="molecule type" value="Genomic_DNA"/>
</dbReference>
<dbReference type="AlphaFoldDB" id="A0A6J7NWX4"/>
<dbReference type="InterPro" id="IPR021888">
    <property type="entry name" value="DUF3499"/>
</dbReference>
<evidence type="ECO:0000313" key="2">
    <source>
        <dbReference type="EMBL" id="CAB4942004.1"/>
    </source>
</evidence>
<organism evidence="3">
    <name type="scientific">freshwater metagenome</name>
    <dbReference type="NCBI Taxonomy" id="449393"/>
    <lineage>
        <taxon>unclassified sequences</taxon>
        <taxon>metagenomes</taxon>
        <taxon>ecological metagenomes</taxon>
    </lineage>
</organism>
<evidence type="ECO:0000256" key="1">
    <source>
        <dbReference type="SAM" id="MobiDB-lite"/>
    </source>
</evidence>
<evidence type="ECO:0000313" key="3">
    <source>
        <dbReference type="EMBL" id="CAB4997636.1"/>
    </source>
</evidence>
<protein>
    <submittedName>
        <fullName evidence="3">Unannotated protein</fullName>
    </submittedName>
</protein>
<gene>
    <name evidence="2" type="ORF">UFOPK3774_00704</name>
    <name evidence="3" type="ORF">UFOPK4049_00228</name>
</gene>
<sequence>MSSTRAVPGRVGRICSRTSCRRKASATLSYVYADSVAILGPLATFAEPHSYDLCELHTDRLTVPNGWSVIRQEFDPQSAEPSESDLKAIADAVRESAVVTENAPSVTSHSAPASGRRGHLRAVPSSS</sequence>
<accession>A0A6J7NWX4</accession>
<dbReference type="EMBL" id="CAFBPB010000017">
    <property type="protein sequence ID" value="CAB4997636.1"/>
    <property type="molecule type" value="Genomic_DNA"/>
</dbReference>
<name>A0A6J7NWX4_9ZZZZ</name>
<proteinExistence type="predicted"/>
<dbReference type="Pfam" id="PF12005">
    <property type="entry name" value="DUF3499"/>
    <property type="match status" value="1"/>
</dbReference>
<feature type="region of interest" description="Disordered" evidence="1">
    <location>
        <begin position="100"/>
        <end position="127"/>
    </location>
</feature>
<reference evidence="3" key="1">
    <citation type="submission" date="2020-05" db="EMBL/GenBank/DDBJ databases">
        <authorList>
            <person name="Chiriac C."/>
            <person name="Salcher M."/>
            <person name="Ghai R."/>
            <person name="Kavagutti S V."/>
        </authorList>
    </citation>
    <scope>NUCLEOTIDE SEQUENCE</scope>
</reference>